<evidence type="ECO:0000256" key="1">
    <source>
        <dbReference type="ARBA" id="ARBA00001187"/>
    </source>
</evidence>
<dbReference type="InterPro" id="IPR029463">
    <property type="entry name" value="Lys_MEP"/>
</dbReference>
<dbReference type="GO" id="GO:0046872">
    <property type="term" value="F:metal ion binding"/>
    <property type="evidence" value="ECO:0007669"/>
    <property type="project" value="UniProtKB-KW"/>
</dbReference>
<evidence type="ECO:0000256" key="14">
    <source>
        <dbReference type="PIRSR" id="PIRSR601384-2"/>
    </source>
</evidence>
<dbReference type="Pfam" id="PF02102">
    <property type="entry name" value="Peptidase_M35"/>
    <property type="match status" value="2"/>
</dbReference>
<evidence type="ECO:0000256" key="10">
    <source>
        <dbReference type="ARBA" id="ARBA00022833"/>
    </source>
</evidence>
<dbReference type="EMBL" id="JAPEVB010000002">
    <property type="protein sequence ID" value="KAJ4394663.1"/>
    <property type="molecule type" value="Genomic_DNA"/>
</dbReference>
<evidence type="ECO:0000256" key="15">
    <source>
        <dbReference type="RuleBase" id="RU361126"/>
    </source>
</evidence>
<feature type="signal peptide" evidence="15">
    <location>
        <begin position="1"/>
        <end position="17"/>
    </location>
</feature>
<feature type="active site" evidence="13">
    <location>
        <position position="347"/>
    </location>
</feature>
<evidence type="ECO:0000256" key="12">
    <source>
        <dbReference type="ARBA" id="ARBA00023145"/>
    </source>
</evidence>
<feature type="binding site" evidence="14">
    <location>
        <position position="350"/>
    </location>
    <ligand>
        <name>Zn(2+)</name>
        <dbReference type="ChEBI" id="CHEBI:29105"/>
        <note>catalytic</note>
    </ligand>
</feature>
<evidence type="ECO:0000256" key="8">
    <source>
        <dbReference type="ARBA" id="ARBA00022729"/>
    </source>
</evidence>
<dbReference type="PANTHER" id="PTHR37016:SF2">
    <property type="entry name" value="NEUTRAL PROTEASE 2 HOMOLOG SNOG_02177"/>
    <property type="match status" value="1"/>
</dbReference>
<keyword evidence="7 14" id="KW-0479">Metal-binding</keyword>
<evidence type="ECO:0000256" key="4">
    <source>
        <dbReference type="ARBA" id="ARBA00022525"/>
    </source>
</evidence>
<dbReference type="GO" id="GO:0004222">
    <property type="term" value="F:metalloendopeptidase activity"/>
    <property type="evidence" value="ECO:0007669"/>
    <property type="project" value="InterPro"/>
</dbReference>
<evidence type="ECO:0000256" key="9">
    <source>
        <dbReference type="ARBA" id="ARBA00022801"/>
    </source>
</evidence>
<keyword evidence="11 15" id="KW-0482">Metalloprotease</keyword>
<evidence type="ECO:0000256" key="5">
    <source>
        <dbReference type="ARBA" id="ARBA00022670"/>
    </source>
</evidence>
<keyword evidence="9 15" id="KW-0378">Hydrolase</keyword>
<proteinExistence type="inferred from homology"/>
<evidence type="ECO:0000256" key="13">
    <source>
        <dbReference type="PIRSR" id="PIRSR601384-1"/>
    </source>
</evidence>
<dbReference type="Gene3D" id="2.60.40.2970">
    <property type="match status" value="1"/>
</dbReference>
<dbReference type="SMART" id="SM01351">
    <property type="entry name" value="Aspzincin_M35"/>
    <property type="match status" value="1"/>
</dbReference>
<dbReference type="Gene3D" id="3.40.390.10">
    <property type="entry name" value="Collagenase (Catalytic Domain)"/>
    <property type="match status" value="1"/>
</dbReference>
<evidence type="ECO:0000313" key="18">
    <source>
        <dbReference type="Proteomes" id="UP001140453"/>
    </source>
</evidence>
<dbReference type="InterPro" id="IPR001384">
    <property type="entry name" value="Peptidase_M35"/>
</dbReference>
<dbReference type="EC" id="3.4.24.39" evidence="15"/>
<keyword evidence="10 14" id="KW-0862">Zinc</keyword>
<evidence type="ECO:0000256" key="7">
    <source>
        <dbReference type="ARBA" id="ARBA00022723"/>
    </source>
</evidence>
<keyword evidence="6 15" id="KW-0165">Cleavage on pair of basic residues</keyword>
<keyword evidence="4 15" id="KW-0964">Secreted</keyword>
<dbReference type="AlphaFoldDB" id="A0A9W9D0G2"/>
<comment type="function">
    <text evidence="15">Secreted metalloproteinase that allows assimilation of proteinaceous substrates. Shows high activities on basic nuclear substrates such as histone and protamine.</text>
</comment>
<evidence type="ECO:0000256" key="11">
    <source>
        <dbReference type="ARBA" id="ARBA00023049"/>
    </source>
</evidence>
<comment type="catalytic activity">
    <reaction evidence="1 15">
        <text>Preferential cleavage of bonds with hydrophobic residues in P1'. Also 3-Asn-|-Gln-4 and 8-Gly-|-Ser-9 bonds in insulin B chain.</text>
        <dbReference type="EC" id="3.4.24.39"/>
    </reaction>
</comment>
<organism evidence="17 18">
    <name type="scientific">Gnomoniopsis smithogilvyi</name>
    <dbReference type="NCBI Taxonomy" id="1191159"/>
    <lineage>
        <taxon>Eukaryota</taxon>
        <taxon>Fungi</taxon>
        <taxon>Dikarya</taxon>
        <taxon>Ascomycota</taxon>
        <taxon>Pezizomycotina</taxon>
        <taxon>Sordariomycetes</taxon>
        <taxon>Sordariomycetidae</taxon>
        <taxon>Diaporthales</taxon>
        <taxon>Gnomoniaceae</taxon>
        <taxon>Gnomoniopsis</taxon>
    </lineage>
</organism>
<comment type="caution">
    <text evidence="17">The sequence shown here is derived from an EMBL/GenBank/DDBJ whole genome shotgun (WGS) entry which is preliminary data.</text>
</comment>
<dbReference type="InterPro" id="IPR050414">
    <property type="entry name" value="Fungal_M35_metalloproteases"/>
</dbReference>
<dbReference type="PRINTS" id="PR00768">
    <property type="entry name" value="DEUTEROLYSIN"/>
</dbReference>
<name>A0A9W9D0G2_9PEZI</name>
<protein>
    <recommendedName>
        <fullName evidence="15">Neutral protease 2</fullName>
        <ecNumber evidence="15">3.4.24.39</ecNumber>
    </recommendedName>
    <alternativeName>
        <fullName evidence="15">Deuterolysin</fullName>
    </alternativeName>
</protein>
<evidence type="ECO:0000256" key="3">
    <source>
        <dbReference type="ARBA" id="ARBA00010279"/>
    </source>
</evidence>
<dbReference type="GO" id="GO:0005576">
    <property type="term" value="C:extracellular region"/>
    <property type="evidence" value="ECO:0007669"/>
    <property type="project" value="UniProtKB-SubCell"/>
</dbReference>
<keyword evidence="12" id="KW-0865">Zymogen</keyword>
<feature type="binding site" evidence="14">
    <location>
        <position position="346"/>
    </location>
    <ligand>
        <name>Zn(2+)</name>
        <dbReference type="ChEBI" id="CHEBI:29105"/>
        <note>catalytic</note>
    </ligand>
</feature>
<dbReference type="InterPro" id="IPR024079">
    <property type="entry name" value="MetalloPept_cat_dom_sf"/>
</dbReference>
<dbReference type="OrthoDB" id="412874at2759"/>
<reference evidence="17" key="1">
    <citation type="submission" date="2022-10" db="EMBL/GenBank/DDBJ databases">
        <title>Tapping the CABI collections for fungal endophytes: first genome assemblies for Collariella, Neodidymelliopsis, Ascochyta clinopodiicola, Didymella pomorum, Didymosphaeria variabile, Neocosmospora piperis and Neocucurbitaria cava.</title>
        <authorList>
            <person name="Hill R."/>
        </authorList>
    </citation>
    <scope>NUCLEOTIDE SEQUENCE</scope>
    <source>
        <strain evidence="17">IMI 355082</strain>
    </source>
</reference>
<accession>A0A9W9D0G2</accession>
<comment type="similarity">
    <text evidence="3 15">Belongs to the peptidase M35 family.</text>
</comment>
<evidence type="ECO:0000256" key="6">
    <source>
        <dbReference type="ARBA" id="ARBA00022685"/>
    </source>
</evidence>
<evidence type="ECO:0000256" key="2">
    <source>
        <dbReference type="ARBA" id="ARBA00004613"/>
    </source>
</evidence>
<feature type="chain" id="PRO_5041016367" description="Neutral protease 2" evidence="15">
    <location>
        <begin position="18"/>
        <end position="394"/>
    </location>
</feature>
<gene>
    <name evidence="17" type="ORF">N0V93_003882</name>
</gene>
<keyword evidence="18" id="KW-1185">Reference proteome</keyword>
<dbReference type="PANTHER" id="PTHR37016">
    <property type="match status" value="1"/>
</dbReference>
<evidence type="ECO:0000259" key="16">
    <source>
        <dbReference type="SMART" id="SM01351"/>
    </source>
</evidence>
<dbReference type="SUPFAM" id="SSF55486">
    <property type="entry name" value="Metalloproteases ('zincins'), catalytic domain"/>
    <property type="match status" value="1"/>
</dbReference>
<keyword evidence="5 15" id="KW-0645">Protease</keyword>
<comment type="subcellular location">
    <subcellularLocation>
        <location evidence="2 15">Secreted</location>
    </subcellularLocation>
</comment>
<evidence type="ECO:0000313" key="17">
    <source>
        <dbReference type="EMBL" id="KAJ4394663.1"/>
    </source>
</evidence>
<keyword evidence="8 15" id="KW-0732">Signal</keyword>
<feature type="domain" description="Lysine-specific metallo-endopeptidase" evidence="16">
    <location>
        <begin position="247"/>
        <end position="387"/>
    </location>
</feature>
<dbReference type="CDD" id="cd11008">
    <property type="entry name" value="M35_deuterolysin_like"/>
    <property type="match status" value="1"/>
</dbReference>
<sequence length="394" mass="42514">MKMTLLWGMSMLVSVLAVSIPDNRRRDTPLEVTVESVENSALKASITNTGSEPLRLLKTGSILDSAAIERAEIFSGSEQLAFDGVRLAVSQQNLAEGAFQTLQAGQTVVTEWDPATVHDLSGGGEMDFVIRGSFLTAKANCTEVTGEIPFSANVVHSKVDGVTAAKVRRSFHESLRAKLKRSAVQNDCTGAKGRYVLKTSGSLNMLWDPPNFAQMPSIINISSLTFVKNRAQVTATQNCARMATAAEQAARNGSGDKLMEYFSSQSTSTRQTVAGVFNKIAAECDSTTSGVAEQYCSDVLQYCSDSILAYAVPSMDVMVSCGIYFEQLPGLETRCHRQDQATTTLHEVTHLRQVAGTNDFAYGYELATQLSTNQALKNADSYTLFANGKSSCLT</sequence>
<dbReference type="Proteomes" id="UP001140453">
    <property type="component" value="Unassembled WGS sequence"/>
</dbReference>
<dbReference type="GO" id="GO:0006508">
    <property type="term" value="P:proteolysis"/>
    <property type="evidence" value="ECO:0007669"/>
    <property type="project" value="UniProtKB-KW"/>
</dbReference>
<feature type="binding site" evidence="14">
    <location>
        <position position="359"/>
    </location>
    <ligand>
        <name>Zn(2+)</name>
        <dbReference type="ChEBI" id="CHEBI:29105"/>
        <note>catalytic</note>
    </ligand>
</feature>
<comment type="cofactor">
    <cofactor evidence="14 15">
        <name>Zn(2+)</name>
        <dbReference type="ChEBI" id="CHEBI:29105"/>
    </cofactor>
    <text evidence="14 15">Binds 1 zinc ion per subunit.</text>
</comment>